<dbReference type="EMBL" id="NSJE01000001">
    <property type="protein sequence ID" value="PAT44220.1"/>
    <property type="molecule type" value="Genomic_DNA"/>
</dbReference>
<evidence type="ECO:0000313" key="5">
    <source>
        <dbReference type="EMBL" id="PAX18575.1"/>
    </source>
</evidence>
<feature type="chain" id="PRO_5012268386" evidence="1">
    <location>
        <begin position="38"/>
        <end position="408"/>
    </location>
</feature>
<dbReference type="Pfam" id="PF01476">
    <property type="entry name" value="LysM"/>
    <property type="match status" value="1"/>
</dbReference>
<feature type="domain" description="LysM" evidence="2">
    <location>
        <begin position="69"/>
        <end position="118"/>
    </location>
</feature>
<keyword evidence="1" id="KW-0732">Signal</keyword>
<dbReference type="Proteomes" id="UP000218439">
    <property type="component" value="Unassembled WGS sequence"/>
</dbReference>
<dbReference type="AlphaFoldDB" id="A0A2A2AEQ8"/>
<proteinExistence type="predicted"/>
<dbReference type="EMBL" id="NSJF01000001">
    <property type="protein sequence ID" value="PAT36273.1"/>
    <property type="molecule type" value="Genomic_DNA"/>
</dbReference>
<evidence type="ECO:0000313" key="4">
    <source>
        <dbReference type="EMBL" id="PAT44220.1"/>
    </source>
</evidence>
<dbReference type="GeneID" id="93873266"/>
<dbReference type="PANTHER" id="PTHR34700">
    <property type="entry name" value="POTASSIUM BINDING PROTEIN KBP"/>
    <property type="match status" value="1"/>
</dbReference>
<evidence type="ECO:0000313" key="8">
    <source>
        <dbReference type="Proteomes" id="UP000218439"/>
    </source>
</evidence>
<evidence type="ECO:0000313" key="3">
    <source>
        <dbReference type="EMBL" id="PAT36273.1"/>
    </source>
</evidence>
<dbReference type="Proteomes" id="UP000217780">
    <property type="component" value="Unassembled WGS sequence"/>
</dbReference>
<sequence length="408" mass="45071">MNHIRTNQIAVRLASPVGRLLSVAVACAALLAPAAQAQKYPITQQQRAIAQQVAARGIPVRELKADAPSTYTVRRGDTLWAISGMYLHRPWRWPALWGMNMDTVRNPHLIYPGQVLHLDVRDGYARLGLAPGGGGTIKLSPSVRSEPLSAAALPTVRRDLIEPFLVRPFIKSLEDLSGLPDIVASVDERLVMGNGDLIYVRGTDSVPLAVKDGAPRNLSIFRKAKPLQDPETKEILGYEGEYVGQARIVRDEYFVEQTDRRGRVIEEYRPATLEITSVATDVRVGDRLDLINEEGNYDNFVPRLPAKDVQGRVVALYGDQAVKNASSGQVVAINLGRDDAIEQGHVLQILRQGRLARDPERGRNARIRLPDEPNGVLLIFRVFDRVSYGLIMDTHDPVSVGDKLVVPE</sequence>
<gene>
    <name evidence="3" type="ORF">CK620_00960</name>
    <name evidence="4" type="ORF">CK621_00770</name>
    <name evidence="5" type="ORF">CLI92_01835</name>
</gene>
<dbReference type="EMBL" id="NTBI01000001">
    <property type="protein sequence ID" value="PAX18575.1"/>
    <property type="molecule type" value="Genomic_DNA"/>
</dbReference>
<dbReference type="PROSITE" id="PS51782">
    <property type="entry name" value="LYSM"/>
    <property type="match status" value="1"/>
</dbReference>
<evidence type="ECO:0000259" key="2">
    <source>
        <dbReference type="PROSITE" id="PS51782"/>
    </source>
</evidence>
<dbReference type="Proteomes" id="UP000217999">
    <property type="component" value="Unassembled WGS sequence"/>
</dbReference>
<accession>A0A2A2B068</accession>
<dbReference type="InterPro" id="IPR018392">
    <property type="entry name" value="LysM"/>
</dbReference>
<dbReference type="SUPFAM" id="SSF54106">
    <property type="entry name" value="LysM domain"/>
    <property type="match status" value="1"/>
</dbReference>
<protein>
    <submittedName>
        <fullName evidence="3">Peptidoglycan-binding protein</fullName>
    </submittedName>
</protein>
<dbReference type="CDD" id="cd00118">
    <property type="entry name" value="LysM"/>
    <property type="match status" value="1"/>
</dbReference>
<dbReference type="Gene3D" id="3.10.350.10">
    <property type="entry name" value="LysM domain"/>
    <property type="match status" value="1"/>
</dbReference>
<organism evidence="3 7">
    <name type="scientific">Vandammella animalimorsus</name>
    <dbReference type="NCBI Taxonomy" id="2029117"/>
    <lineage>
        <taxon>Bacteria</taxon>
        <taxon>Pseudomonadati</taxon>
        <taxon>Pseudomonadota</taxon>
        <taxon>Betaproteobacteria</taxon>
        <taxon>Burkholderiales</taxon>
        <taxon>Comamonadaceae</taxon>
        <taxon>Vandammella</taxon>
    </lineage>
</organism>
<name>A0A2A2AEQ8_9BURK</name>
<dbReference type="PANTHER" id="PTHR34700:SF4">
    <property type="entry name" value="PHAGE-LIKE ELEMENT PBSX PROTEIN XKDP"/>
    <property type="match status" value="1"/>
</dbReference>
<reference evidence="6 7" key="1">
    <citation type="submission" date="2017-08" db="EMBL/GenBank/DDBJ databases">
        <title>WGS of Clinical strains of the CDC Group NO-1 linked to zoonotic infections in humans.</title>
        <authorList>
            <person name="Bernier A.-M."/>
            <person name="Bernard K."/>
        </authorList>
    </citation>
    <scope>NUCLEOTIDE SEQUENCE [LARGE SCALE GENOMIC DNA]</scope>
    <source>
        <strain evidence="3 7">NML03-0146</strain>
        <strain evidence="4 8">NML120219</strain>
        <strain evidence="5 6">NML91-0035</strain>
    </source>
</reference>
<dbReference type="RefSeq" id="WP_095542892.1">
    <property type="nucleotide sequence ID" value="NZ_CP154474.1"/>
</dbReference>
<accession>A0A2A2T8W4</accession>
<accession>A0A2A2AEQ8</accession>
<dbReference type="InterPro" id="IPR052196">
    <property type="entry name" value="Bact_Kbp"/>
</dbReference>
<evidence type="ECO:0000313" key="6">
    <source>
        <dbReference type="Proteomes" id="UP000217780"/>
    </source>
</evidence>
<evidence type="ECO:0000256" key="1">
    <source>
        <dbReference type="SAM" id="SignalP"/>
    </source>
</evidence>
<evidence type="ECO:0000313" key="7">
    <source>
        <dbReference type="Proteomes" id="UP000217999"/>
    </source>
</evidence>
<dbReference type="InterPro" id="IPR036779">
    <property type="entry name" value="LysM_dom_sf"/>
</dbReference>
<comment type="caution">
    <text evidence="3">The sequence shown here is derived from an EMBL/GenBank/DDBJ whole genome shotgun (WGS) entry which is preliminary data.</text>
</comment>
<feature type="signal peptide" evidence="1">
    <location>
        <begin position="1"/>
        <end position="37"/>
    </location>
</feature>